<keyword evidence="2" id="KW-1133">Transmembrane helix</keyword>
<organism evidence="3 4">
    <name type="scientific">Acrobeloides nanus</name>
    <dbReference type="NCBI Taxonomy" id="290746"/>
    <lineage>
        <taxon>Eukaryota</taxon>
        <taxon>Metazoa</taxon>
        <taxon>Ecdysozoa</taxon>
        <taxon>Nematoda</taxon>
        <taxon>Chromadorea</taxon>
        <taxon>Rhabditida</taxon>
        <taxon>Tylenchina</taxon>
        <taxon>Cephalobomorpha</taxon>
        <taxon>Cephaloboidea</taxon>
        <taxon>Cephalobidae</taxon>
        <taxon>Acrobeloides</taxon>
    </lineage>
</organism>
<protein>
    <submittedName>
        <fullName evidence="4">Uncharacterized protein</fullName>
    </submittedName>
</protein>
<dbReference type="WBParaSite" id="ACRNAN_scaffold1745.g18272.t1">
    <property type="protein sequence ID" value="ACRNAN_scaffold1745.g18272.t1"/>
    <property type="gene ID" value="ACRNAN_scaffold1745.g18272"/>
</dbReference>
<sequence length="146" mass="16270">MNSVQNPNFEPIFQQLSPRDQTQSQIENPSNPSQPLSSHAPTIVYNMPPVPQPNRYYGGSHLQPPSPLYTARKPSLNGSICAICACFTCCFLIFAVIIFVALAIGFNWFNSDWSGFLYNLTHGAIKLETNVLETNSTLDSKQLFKD</sequence>
<accession>A0A914D1L2</accession>
<reference evidence="4" key="1">
    <citation type="submission" date="2022-11" db="UniProtKB">
        <authorList>
            <consortium name="WormBaseParasite"/>
        </authorList>
    </citation>
    <scope>IDENTIFICATION</scope>
</reference>
<keyword evidence="2" id="KW-0812">Transmembrane</keyword>
<keyword evidence="2" id="KW-0472">Membrane</keyword>
<dbReference type="AlphaFoldDB" id="A0A914D1L2"/>
<name>A0A914D1L2_9BILA</name>
<evidence type="ECO:0000313" key="3">
    <source>
        <dbReference type="Proteomes" id="UP000887540"/>
    </source>
</evidence>
<evidence type="ECO:0000256" key="2">
    <source>
        <dbReference type="SAM" id="Phobius"/>
    </source>
</evidence>
<proteinExistence type="predicted"/>
<evidence type="ECO:0000256" key="1">
    <source>
        <dbReference type="SAM" id="MobiDB-lite"/>
    </source>
</evidence>
<keyword evidence="3" id="KW-1185">Reference proteome</keyword>
<feature type="compositionally biased region" description="Polar residues" evidence="1">
    <location>
        <begin position="12"/>
        <end position="40"/>
    </location>
</feature>
<dbReference type="Proteomes" id="UP000887540">
    <property type="component" value="Unplaced"/>
</dbReference>
<evidence type="ECO:0000313" key="4">
    <source>
        <dbReference type="WBParaSite" id="ACRNAN_scaffold1745.g18272.t1"/>
    </source>
</evidence>
<feature type="transmembrane region" description="Helical" evidence="2">
    <location>
        <begin position="80"/>
        <end position="109"/>
    </location>
</feature>
<feature type="region of interest" description="Disordered" evidence="1">
    <location>
        <begin position="12"/>
        <end position="44"/>
    </location>
</feature>